<keyword evidence="4" id="KW-1185">Reference proteome</keyword>
<dbReference type="EMBL" id="MDYQ01000520">
    <property type="protein sequence ID" value="PRP73967.1"/>
    <property type="molecule type" value="Genomic_DNA"/>
</dbReference>
<protein>
    <submittedName>
        <fullName evidence="3">Keratin-associated protein 10-9-like isoform 1</fullName>
    </submittedName>
</protein>
<dbReference type="InParanoid" id="A0A2P6MQJ2"/>
<evidence type="ECO:0000256" key="1">
    <source>
        <dbReference type="SAM" id="MobiDB-lite"/>
    </source>
</evidence>
<keyword evidence="2" id="KW-0472">Membrane</keyword>
<dbReference type="Proteomes" id="UP000241769">
    <property type="component" value="Unassembled WGS sequence"/>
</dbReference>
<evidence type="ECO:0000313" key="4">
    <source>
        <dbReference type="Proteomes" id="UP000241769"/>
    </source>
</evidence>
<gene>
    <name evidence="3" type="ORF">PROFUN_08160</name>
</gene>
<reference evidence="3 4" key="1">
    <citation type="journal article" date="2018" name="Genome Biol. Evol.">
        <title>Multiple Roots of Fruiting Body Formation in Amoebozoa.</title>
        <authorList>
            <person name="Hillmann F."/>
            <person name="Forbes G."/>
            <person name="Novohradska S."/>
            <person name="Ferling I."/>
            <person name="Riege K."/>
            <person name="Groth M."/>
            <person name="Westermann M."/>
            <person name="Marz M."/>
            <person name="Spaller T."/>
            <person name="Winckler T."/>
            <person name="Schaap P."/>
            <person name="Glockner G."/>
        </authorList>
    </citation>
    <scope>NUCLEOTIDE SEQUENCE [LARGE SCALE GENOMIC DNA]</scope>
    <source>
        <strain evidence="3 4">Jena</strain>
    </source>
</reference>
<organism evidence="3 4">
    <name type="scientific">Planoprotostelium fungivorum</name>
    <dbReference type="NCBI Taxonomy" id="1890364"/>
    <lineage>
        <taxon>Eukaryota</taxon>
        <taxon>Amoebozoa</taxon>
        <taxon>Evosea</taxon>
        <taxon>Variosea</taxon>
        <taxon>Cavosteliida</taxon>
        <taxon>Cavosteliaceae</taxon>
        <taxon>Planoprotostelium</taxon>
    </lineage>
</organism>
<evidence type="ECO:0000313" key="3">
    <source>
        <dbReference type="EMBL" id="PRP73967.1"/>
    </source>
</evidence>
<feature type="region of interest" description="Disordered" evidence="1">
    <location>
        <begin position="2401"/>
        <end position="2421"/>
    </location>
</feature>
<accession>A0A2P6MQJ2</accession>
<keyword evidence="2" id="KW-1133">Transmembrane helix</keyword>
<dbReference type="STRING" id="1890364.A0A2P6MQJ2"/>
<feature type="transmembrane region" description="Helical" evidence="2">
    <location>
        <begin position="2427"/>
        <end position="2455"/>
    </location>
</feature>
<proteinExistence type="predicted"/>
<name>A0A2P6MQJ2_9EUKA</name>
<sequence>MRPSDIIVKLCYLEVLGLHLKFIFVVGGFGSYRQLTVSSYLLELTVEPIDFGKALPALREDITSSAGHIRIPDVYYYAGVRKESAQGVCEWWISILQKQESWVLLPEHKVTQKIGQQIPQTALAYHTNQAGLDSQFDSVCMNATFGTHPMAMTAANTSALCCLLSEITAPTNLSCNSACPSTWYFNKTSSQCQCLDCIAQNACSNGVRGWDNVCRCDPSNQALQASSYTGEWMLTNDWSNTCANTSLRPYTATARDNLAFCCEDELTLSSCTFQSACEEACKGPYAYNQGHCTCLSCRPREECPSLCPHGICTWSGCTCPPPGSAGDEPFTSDKLVIKGGSSCPDDSIPVSNLDGKAMCCKQLEVGLCAYQNQVERLCPGHYSFDRTRNQYACLQCTDASACQPVCHKGICSWNGCAVNASIPNPLVYSGLNNLVVTGGNYRACSVDSTPYYAPLRNNTPYCCQVSESILGASISLCEQTCGGLYTTSSGGCTCLDCSLQQCSPPCTVGSCTWQGCSCQISGIPPIFPVAVRFLQQTVAYSVSSCPTNTTAYTSISNGAGNCCSVLQALISCTIDQCETLCPGEYSFDSNGCQCLSCSPYVCQQSCTYGICTFGGCTCPITDYSKNFTAQNFVVPAGQDSSCPANTISAYSPAQNDTAKCCRVLGSLTCDLQSRCEHTCEGGQYSWDHGVCQCLQCADHACQPNCTGGTTCTWSGCSASRSDSIIITGANWMARQSNSDTLCFNSTYSAAYTSNLFSTAECCSPNSAPSGINQAQCEEQCAGPYEWVSNQCQCLSCINFPCTPSCDFGICTFSGCRCQYPATNGIITEVHRTYPSPSYDTSCPNGTFAGENYLTGLPQCCHVIETDACGSQDLCERTCPGDYLWSTSTCQCLACQVQTCSTDCPYSRCRWGLLSGYNQRNTEVAYDSNCTIGSAFTWSLKQTAECCNVTASIVRVSVEYCELACRGPYTWSTSTRTCQCLACQTQTCGPLCDRAICAWQGCQYYTLTSPQISNGIIDQFQLLNLYPSRDELCPRGQVAAYPNLGNRTAMCCTVTDRVSCAVAQCQAICPGKYSWNSGVCTCLDCLIYPCDKCRRSVCTWDGCMEPVLAYEGDLSVTEMHFLTHIPGPAANGLNQQLPLNSPCTSLVQGGLNTTKYYSNRNEAGYCCSSDELILGVTQTECENLCGGPYEIGDGRTCRCLQCQQPYHDCKGGIFTFSGCRCDSLSYDDGLYTGLAMLEIAQGRDICPTPSISHSQSANGSLQCCLEVPLRGCQQSSCEKACSGYYRYESSNCVCLDCVDYDCLNSCTLGECTTDGCSCRPRTDNTTSLMYRSMQPRLQSDTVCITGRAYTDPSHVPQCCDSMHTSMVCHSADDCASTCGSDFLFVAINSLCTCLNCTTNTCNQFCPRGDCNLEGCSCKPAAGGVTSLSYRSMYPRTDDPMSCGSISRTYTDDSHIPQCCQKLDTSSMFCMSSADCASSCSSDYTFIASSYHDSPSCTCLNCTSHVCSQYCPLGLCTSDGCVCRPATNSENDVSYASMQPRSGFDSSCHSGKAYEDDNLIASCCKTRQATKMSCGSATDCASTCNSTYYYNYNTGACSCLDCATYTCNSCDGLCTWTEIESNLTSPTSQRIIFIGAPSVINSTADIGLVVFVLSRNGSCHDANFFCRFDDIIVPTYTDDGYTYFCIVPQLELPVTPSVTVDNGNTWVDASQTIHFTDLAMASEVGSEFTIHTSGDNTTLSWSSQADIPLEAIILYQGWTHLNAGADQPALLMGHLQAVAIGLPGSGSITLNNSDYTDESDGGRYTIMLSPVPVNETTRRSLGSLIKKVPPSAVWGLIKASFQAYKDGSSEPYMEFIKKQAKKIVGNKAKEYLGATKSKLGVGVLLGGYLGIKLLPWGFKAYKYTRLAIETAYNAHASLCNWNYCTTALNAYDQACRNYIKCRDDNLGDAACLSICAKKAVKDIKALANNQPVSWDNNFPDYIDHSHDGNPTGLEKDFVNWGVPYFRAAGFLAGGLDTDPFPIQRRSVDYLSDRPCNIPKNYADSPSPLSKPLTSTSGGDPHFISFDNKLFDMQSVGQFLYLSSKTSKTAATTLIQVMTKPWNTKVSGIVGMAFKSIYSSDVVQISSDNTGTYVILNNRTVDAASTVQTRGIKVTATTYSIFFIEMLEGVTITAVTNSAAWSVSITVSVSLQRVQGILGTLPMTCPDGNVITSLEPNQFAPNYALGECWRVTDSDGTSLFTDPTDWKAPRAWIGGGKKRSVSDCSSIKPSDLRAFCEYDQVQDPDLLDTIFETLVSTADIITLSQLIIDCSISPSASSIVFSWSVDAEGISGTRIEYAQSNGDTWLSSQTALYDTHGTVTFNGLPCGQTSVRIAAVVATQGNITSPWTLRSAFLPCPPAPYLASGNQTQTAPNQTSITEPLSPDSTSGRVGIIVGAAVGATIGVIVIVTIAVATFLLVRRRNAAQPEQPMELTCR</sequence>
<comment type="caution">
    <text evidence="3">The sequence shown here is derived from an EMBL/GenBank/DDBJ whole genome shotgun (WGS) entry which is preliminary data.</text>
</comment>
<evidence type="ECO:0000256" key="2">
    <source>
        <dbReference type="SAM" id="Phobius"/>
    </source>
</evidence>
<keyword evidence="2" id="KW-0812">Transmembrane</keyword>